<dbReference type="GO" id="GO:0046718">
    <property type="term" value="P:symbiont entry into host cell"/>
    <property type="evidence" value="ECO:0007669"/>
    <property type="project" value="UniProtKB-UniRule"/>
</dbReference>
<dbReference type="EMBL" id="MK620302">
    <property type="protein sequence ID" value="QBR99465.1"/>
    <property type="molecule type" value="Genomic_DNA"/>
</dbReference>
<comment type="similarity">
    <text evidence="8">Belongs to the papillomaviridae L1 protein family.</text>
</comment>
<evidence type="ECO:0000256" key="4">
    <source>
        <dbReference type="ARBA" id="ARBA00022804"/>
    </source>
</evidence>
<evidence type="ECO:0000256" key="5">
    <source>
        <dbReference type="ARBA" id="ARBA00022844"/>
    </source>
</evidence>
<feature type="region of interest" description="Disordered" evidence="9">
    <location>
        <begin position="478"/>
        <end position="509"/>
    </location>
</feature>
<evidence type="ECO:0000313" key="10">
    <source>
        <dbReference type="EMBL" id="QBR99465.1"/>
    </source>
</evidence>
<comment type="subunit">
    <text evidence="8">Self-assembles into homopentamers. The capsid has an icosahedral symmetry and consists of 72 capsomers, with each capsomer being a pentamer of L1. Interacts with the minor capsid protein L2; this interaction is necessary for viral genome encapsidation.</text>
</comment>
<evidence type="ECO:0000313" key="11">
    <source>
        <dbReference type="Proteomes" id="UP001241753"/>
    </source>
</evidence>
<dbReference type="InterPro" id="IPR036973">
    <property type="entry name" value="Capsid_L1_sf_Papillomavir"/>
</dbReference>
<evidence type="ECO:0000256" key="9">
    <source>
        <dbReference type="SAM" id="MobiDB-lite"/>
    </source>
</evidence>
<keyword evidence="8" id="KW-1145">T=7 icosahedral capsid protein</keyword>
<dbReference type="Proteomes" id="UP001241753">
    <property type="component" value="Segment"/>
</dbReference>
<dbReference type="GO" id="GO:0005198">
    <property type="term" value="F:structural molecule activity"/>
    <property type="evidence" value="ECO:0007669"/>
    <property type="project" value="InterPro"/>
</dbReference>
<feature type="compositionally biased region" description="Low complexity" evidence="9">
    <location>
        <begin position="487"/>
        <end position="499"/>
    </location>
</feature>
<keyword evidence="2 8" id="KW-0167">Capsid protein</keyword>
<proteinExistence type="inferred from homology"/>
<dbReference type="Gene3D" id="2.60.175.20">
    <property type="entry name" value="Major capsid L1 (late) superfamily, Papillomavirus"/>
    <property type="match status" value="1"/>
</dbReference>
<dbReference type="GO" id="GO:0039620">
    <property type="term" value="C:T=7 icosahedral viral capsid"/>
    <property type="evidence" value="ECO:0007669"/>
    <property type="project" value="UniProtKB-KW"/>
</dbReference>
<name>A0AAE5YM51_9PAPI</name>
<dbReference type="Pfam" id="PF00500">
    <property type="entry name" value="Late_protein_L1"/>
    <property type="match status" value="1"/>
</dbReference>
<evidence type="ECO:0000256" key="7">
    <source>
        <dbReference type="ARBA" id="ARBA00023296"/>
    </source>
</evidence>
<dbReference type="InterPro" id="IPR011222">
    <property type="entry name" value="dsDNA_vir_gr_I_capsid"/>
</dbReference>
<gene>
    <name evidence="8 10" type="primary">L1</name>
</gene>
<reference evidence="10" key="1">
    <citation type="journal article" date="2019" name="Front. Microbiol.">
        <title>New Insight Into Avian Papillomavirus Ecology and Evolution From Characterization of Novel Wild Bird Papillomaviruses.</title>
        <authorList>
            <person name="Canuti M."/>
            <person name="Munro H.J."/>
            <person name="Robertson G.J."/>
            <person name="Kroyer A."/>
            <person name="Roul S."/>
            <person name="Ojkic D."/>
            <person name="Whitney H."/>
            <person name="Lang A.S."/>
        </authorList>
    </citation>
    <scope>NUCLEOTIDE SEQUENCE</scope>
    <source>
        <strain evidence="10">NL15-B13</strain>
    </source>
</reference>
<keyword evidence="7 8" id="KW-1160">Virus entry into host cell</keyword>
<dbReference type="PRINTS" id="PR00865">
    <property type="entry name" value="HPVCAPSIDL1"/>
</dbReference>
<dbReference type="GO" id="GO:0019062">
    <property type="term" value="P:virion attachment to host cell"/>
    <property type="evidence" value="ECO:0007669"/>
    <property type="project" value="UniProtKB-UniRule"/>
</dbReference>
<keyword evidence="3 8" id="KW-0945">Host-virus interaction</keyword>
<keyword evidence="4 8" id="KW-1161">Viral attachment to host cell</keyword>
<evidence type="ECO:0000256" key="2">
    <source>
        <dbReference type="ARBA" id="ARBA00022561"/>
    </source>
</evidence>
<comment type="function">
    <text evidence="8">Forms an icosahedral capsid with a T=7 symmetry and a 50 nm diameter. The capsid is composed of 72 pentamers linked to each other by disulfide bonds and associated with L2 proteins. Binds to heparan sulfate proteoglycans on cell surface of basal layer keratinocytes to provide initial virion attachment. This binding mediates a conformational change in the virus capsid that facilitates efficient infection. The virion enters the host cell via endocytosis. During virus trafficking, L1 protein dissociates from the viral DNA and the genomic DNA is released to the host nucleus. The virion assembly takes place within the cell nucleus. Encapsulates the genomic DNA together with protein L2.</text>
</comment>
<evidence type="ECO:0000256" key="8">
    <source>
        <dbReference type="RuleBase" id="RU361248"/>
    </source>
</evidence>
<keyword evidence="6 8" id="KW-0426">Late protein</keyword>
<sequence length="509" mass="57503">MNPLPPVLYIPSTQPQPTYFSTDDFVEQTQYVYHCGTDRLLTVGHPYFQVTKDDTVIVPKVSPNQYRCFRLKLPDPNGQFQMPANDVADPDRYRLVWQVVGVEVTRGQPLGIGLSAAPLFNRQRDVENPSRNNNGGDERINTAMDPKQNQMLLVGCAPAFGEHWSIAQPCTDPAPDTDCPPIELTSTVIEDGDMGDIGFGAMDYKDLCRNRSDLPLELVNSVSKYPDWIRMRTDPTGDSCFYMVRREQMYCRRLWLHGGNAGEKIPETTYRGAAGPKYAGEDNCAYLTVPSGSVSTTDTQLFNRPYWLSQAQGHNNGVCWADNLFVTVLDNTRGGTLHITHVASGSSSAETTRQYDVKNYTEYQRHVEEYEICVLLRLCRVPLKTEILAHIYRHNPYVLSRWGISEHPSGSVRAEDKYRYLESQATRCPMPLTPPPPSEDPYDSYRFWTIDCSDRMSLDLPFFPLGRKFLSLLPYGGSRSVSRKRPASSALSSPSVSGPRRTKRRRTGR</sequence>
<evidence type="ECO:0000256" key="1">
    <source>
        <dbReference type="ARBA" id="ARBA00004328"/>
    </source>
</evidence>
<feature type="compositionally biased region" description="Basic residues" evidence="9">
    <location>
        <begin position="500"/>
        <end position="509"/>
    </location>
</feature>
<evidence type="ECO:0000256" key="3">
    <source>
        <dbReference type="ARBA" id="ARBA00022581"/>
    </source>
</evidence>
<dbReference type="InterPro" id="IPR002210">
    <property type="entry name" value="Capsid_L1_Papillomavir"/>
</dbReference>
<dbReference type="SUPFAM" id="SSF88648">
    <property type="entry name" value="Group I dsDNA viruses"/>
    <property type="match status" value="1"/>
</dbReference>
<protein>
    <recommendedName>
        <fullName evidence="8">Major capsid protein L1</fullName>
    </recommendedName>
</protein>
<evidence type="ECO:0000256" key="6">
    <source>
        <dbReference type="ARBA" id="ARBA00022921"/>
    </source>
</evidence>
<organism evidence="10 11">
    <name type="scientific">Puffin papillomavirus 1</name>
    <dbReference type="NCBI Taxonomy" id="2562557"/>
    <lineage>
        <taxon>Viruses</taxon>
        <taxon>Monodnaviria</taxon>
        <taxon>Shotokuvirae</taxon>
        <taxon>Cossaviricota</taxon>
        <taxon>Papovaviricetes</taxon>
        <taxon>Zurhausenvirales</taxon>
        <taxon>Papillomaviridae</taxon>
    </lineage>
</organism>
<accession>A0AAE5YM51</accession>
<keyword evidence="5 8" id="KW-0946">Virion</keyword>
<comment type="subcellular location">
    <subcellularLocation>
        <location evidence="1 8">Virion</location>
    </subcellularLocation>
</comment>